<name>A0ABS2VKH3_STRAS</name>
<comment type="caution">
    <text evidence="1">The sequence shown here is derived from an EMBL/GenBank/DDBJ whole genome shotgun (WGS) entry which is preliminary data.</text>
</comment>
<evidence type="ECO:0000313" key="1">
    <source>
        <dbReference type="EMBL" id="MBN0043602.1"/>
    </source>
</evidence>
<dbReference type="RefSeq" id="WP_205381828.1">
    <property type="nucleotide sequence ID" value="NZ_JAFFZS010000003.1"/>
</dbReference>
<dbReference type="EMBL" id="JAFFZS010000003">
    <property type="protein sequence ID" value="MBN0043602.1"/>
    <property type="molecule type" value="Genomic_DNA"/>
</dbReference>
<evidence type="ECO:0000313" key="2">
    <source>
        <dbReference type="Proteomes" id="UP000788262"/>
    </source>
</evidence>
<gene>
    <name evidence="1" type="ORF">JS756_05685</name>
</gene>
<dbReference type="Proteomes" id="UP000788262">
    <property type="component" value="Unassembled WGS sequence"/>
</dbReference>
<protein>
    <submittedName>
        <fullName evidence="1">Uncharacterized protein</fullName>
    </submittedName>
</protein>
<reference evidence="1 2" key="1">
    <citation type="submission" date="2021-02" db="EMBL/GenBank/DDBJ databases">
        <title>Whole genome sequencing of Streptomyces actuosus VRA1.</title>
        <authorList>
            <person name="Sen G."/>
            <person name="Sen A."/>
        </authorList>
    </citation>
    <scope>NUCLEOTIDE SEQUENCE [LARGE SCALE GENOMIC DNA]</scope>
    <source>
        <strain evidence="1 2">VRA1</strain>
    </source>
</reference>
<accession>A0ABS2VKH3</accession>
<proteinExistence type="predicted"/>
<organism evidence="1 2">
    <name type="scientific">Streptomyces actuosus</name>
    <dbReference type="NCBI Taxonomy" id="1885"/>
    <lineage>
        <taxon>Bacteria</taxon>
        <taxon>Bacillati</taxon>
        <taxon>Actinomycetota</taxon>
        <taxon>Actinomycetes</taxon>
        <taxon>Kitasatosporales</taxon>
        <taxon>Streptomycetaceae</taxon>
        <taxon>Streptomyces</taxon>
    </lineage>
</organism>
<keyword evidence="2" id="KW-1185">Reference proteome</keyword>
<sequence length="64" mass="6358">MYLSIFLTAVMLASGAGLRGPESASRAAAVAAGASAEESNSNVTTVQLSNLARLARNSTADGMG</sequence>